<dbReference type="GeneID" id="106172536"/>
<dbReference type="InterPro" id="IPR002347">
    <property type="entry name" value="SDR_fam"/>
</dbReference>
<comment type="similarity">
    <text evidence="2">Belongs to the short-chain dehydrogenases/reductases (SDR) family. 17-beta-HSD 3 subfamily.</text>
</comment>
<comment type="catalytic activity">
    <reaction evidence="3">
        <text>L-allo-threonine + NADP(+) = aminoacetone + CO2 + NADPH</text>
        <dbReference type="Rhea" id="RHEA:43524"/>
        <dbReference type="ChEBI" id="CHEBI:16526"/>
        <dbReference type="ChEBI" id="CHEBI:57783"/>
        <dbReference type="ChEBI" id="CHEBI:58320"/>
        <dbReference type="ChEBI" id="CHEBI:58349"/>
        <dbReference type="ChEBI" id="CHEBI:58585"/>
        <dbReference type="EC" id="1.1.1.381"/>
    </reaction>
</comment>
<dbReference type="EC" id="1.1.1.381" evidence="5"/>
<dbReference type="PRINTS" id="PR00081">
    <property type="entry name" value="GDHRDH"/>
</dbReference>
<keyword evidence="12" id="KW-1185">Reference proteome</keyword>
<dbReference type="GO" id="GO:0005783">
    <property type="term" value="C:endoplasmic reticulum"/>
    <property type="evidence" value="ECO:0007669"/>
    <property type="project" value="TreeGrafter"/>
</dbReference>
<dbReference type="STRING" id="7574.A0A1S3JEB8"/>
<dbReference type="GO" id="GO:0030497">
    <property type="term" value="P:fatty acid elongation"/>
    <property type="evidence" value="ECO:0007669"/>
    <property type="project" value="TreeGrafter"/>
</dbReference>
<evidence type="ECO:0000313" key="12">
    <source>
        <dbReference type="Proteomes" id="UP000085678"/>
    </source>
</evidence>
<dbReference type="CDD" id="cd05233">
    <property type="entry name" value="SDR_c"/>
    <property type="match status" value="1"/>
</dbReference>
<evidence type="ECO:0000256" key="1">
    <source>
        <dbReference type="ARBA" id="ARBA00023002"/>
    </source>
</evidence>
<accession>A0A1S3JEB8</accession>
<evidence type="ECO:0000313" key="13">
    <source>
        <dbReference type="RefSeq" id="XP_013408752.1"/>
    </source>
</evidence>
<comment type="catalytic activity">
    <reaction evidence="10">
        <text>3-hydroxypropanoate + NADP(+) = 3-oxopropanoate + NADPH + H(+)</text>
        <dbReference type="Rhea" id="RHEA:26438"/>
        <dbReference type="ChEBI" id="CHEBI:15378"/>
        <dbReference type="ChEBI" id="CHEBI:16510"/>
        <dbReference type="ChEBI" id="CHEBI:33190"/>
        <dbReference type="ChEBI" id="CHEBI:57783"/>
        <dbReference type="ChEBI" id="CHEBI:58349"/>
        <dbReference type="EC" id="1.1.1.298"/>
    </reaction>
</comment>
<name>A0A1S3JEB8_LINAN</name>
<reference evidence="13" key="1">
    <citation type="submission" date="2025-08" db="UniProtKB">
        <authorList>
            <consortium name="RefSeq"/>
        </authorList>
    </citation>
    <scope>IDENTIFICATION</scope>
    <source>
        <tissue evidence="13">Gonads</tissue>
    </source>
</reference>
<dbReference type="PANTHER" id="PTHR43086:SF3">
    <property type="entry name" value="NADP-DEPENDENT 3-HYDROXY ACID DEHYDROGENASE YDFG"/>
    <property type="match status" value="1"/>
</dbReference>
<dbReference type="PRINTS" id="PR00080">
    <property type="entry name" value="SDRFAMILY"/>
</dbReference>
<dbReference type="InterPro" id="IPR036291">
    <property type="entry name" value="NAD(P)-bd_dom_sf"/>
</dbReference>
<dbReference type="SMART" id="SM00822">
    <property type="entry name" value="PKS_KR"/>
    <property type="match status" value="1"/>
</dbReference>
<keyword evidence="1" id="KW-0560">Oxidoreductase</keyword>
<dbReference type="InParanoid" id="A0A1S3JEB8"/>
<dbReference type="EC" id="1.1.1.298" evidence="4"/>
<evidence type="ECO:0000256" key="5">
    <source>
        <dbReference type="ARBA" id="ARBA00044059"/>
    </source>
</evidence>
<dbReference type="OrthoDB" id="1933717at2759"/>
<organism evidence="12 13">
    <name type="scientific">Lingula anatina</name>
    <name type="common">Brachiopod</name>
    <name type="synonym">Lingula unguis</name>
    <dbReference type="NCBI Taxonomy" id="7574"/>
    <lineage>
        <taxon>Eukaryota</taxon>
        <taxon>Metazoa</taxon>
        <taxon>Spiralia</taxon>
        <taxon>Lophotrochozoa</taxon>
        <taxon>Brachiopoda</taxon>
        <taxon>Linguliformea</taxon>
        <taxon>Lingulata</taxon>
        <taxon>Lingulida</taxon>
        <taxon>Linguloidea</taxon>
        <taxon>Lingulidae</taxon>
        <taxon>Lingula</taxon>
    </lineage>
</organism>
<comment type="function">
    <text evidence="9">NADP-dependent dehydrogenase with broad substrate specificity acting on 3-hydroxy acids. Catalyzes the NADP-dependent oxidation of L-allo-threonine to L-2-amino-3-keto-butyrate, which is spontaneously decarboxylated into aminoacetone. Also acts on D-threonine, L-serine, D-serine, D-3-hydroxyisobutyrate, L-3-hydroxyisobutyrate, D-glycerate and L-glycerate. Able to catalyze the reduction of the malonic semialdehyde to 3-hydroxypropionic acid. YdfG is apparently supplementing RutE, the presumed malonic semialdehyde reductase involved in pyrimidine degradation since both are able to detoxify malonic semialdehyde.</text>
</comment>
<dbReference type="PANTHER" id="PTHR43086">
    <property type="entry name" value="VERY-LONG-CHAIN 3-OXOOACYL-COA REDUCTASE"/>
    <property type="match status" value="1"/>
</dbReference>
<evidence type="ECO:0000256" key="10">
    <source>
        <dbReference type="ARBA" id="ARBA00047274"/>
    </source>
</evidence>
<evidence type="ECO:0000256" key="7">
    <source>
        <dbReference type="ARBA" id="ARBA00044271"/>
    </source>
</evidence>
<evidence type="ECO:0000256" key="2">
    <source>
        <dbReference type="ARBA" id="ARBA00038261"/>
    </source>
</evidence>
<dbReference type="KEGG" id="lak:106172536"/>
<dbReference type="GO" id="GO:0035527">
    <property type="term" value="F:3-hydroxypropionate dehydrogenase (NADP+) activity"/>
    <property type="evidence" value="ECO:0007669"/>
    <property type="project" value="UniProtKB-EC"/>
</dbReference>
<dbReference type="InterPro" id="IPR020904">
    <property type="entry name" value="Sc_DH/Rdtase_CS"/>
</dbReference>
<sequence>MESQTSKQDDKPLSCKVAVVTGASVGIGAAISKMLAAEGARVVLVARKERPLMETKEEIEKEGGVVVALKCDVTNRNEVKEMIKNAESTFGPVDILVNNAGVYYFTFMKYAKEDQWEEMVDVNIKGVLNCIGAVIPDMCDRKRGHIVNISSATGREAFKGAAVYGGTKHFLEGMTRTLRQEVCQEGVKVTIVQPGPVDTPGLTACLSNMDDECKNLYGTFEEGPNLTAYTAARAVIYALKQPTDTTVNEMLIMPQEFPI</sequence>
<evidence type="ECO:0000256" key="9">
    <source>
        <dbReference type="ARBA" id="ARBA00045650"/>
    </source>
</evidence>
<dbReference type="Gene3D" id="3.40.50.720">
    <property type="entry name" value="NAD(P)-binding Rossmann-like Domain"/>
    <property type="match status" value="1"/>
</dbReference>
<evidence type="ECO:0000256" key="3">
    <source>
        <dbReference type="ARBA" id="ARBA00043812"/>
    </source>
</evidence>
<dbReference type="InterPro" id="IPR057326">
    <property type="entry name" value="KR_dom"/>
</dbReference>
<evidence type="ECO:0000256" key="8">
    <source>
        <dbReference type="ARBA" id="ARBA00044349"/>
    </source>
</evidence>
<evidence type="ECO:0000259" key="11">
    <source>
        <dbReference type="SMART" id="SM00822"/>
    </source>
</evidence>
<dbReference type="AlphaFoldDB" id="A0A1S3JEB8"/>
<gene>
    <name evidence="13" type="primary">LOC106172536</name>
</gene>
<evidence type="ECO:0000256" key="6">
    <source>
        <dbReference type="ARBA" id="ARBA00044065"/>
    </source>
</evidence>
<dbReference type="Pfam" id="PF00106">
    <property type="entry name" value="adh_short"/>
    <property type="match status" value="1"/>
</dbReference>
<protein>
    <recommendedName>
        <fullName evidence="6">NADP-dependent 3-hydroxy acid dehydrogenase YdfG</fullName>
        <ecNumber evidence="4">1.1.1.298</ecNumber>
        <ecNumber evidence="5">1.1.1.381</ecNumber>
    </recommendedName>
    <alternativeName>
        <fullName evidence="8">L-allo-threonine dehydrogenase</fullName>
    </alternativeName>
    <alternativeName>
        <fullName evidence="7">Malonic semialdehyde reductase</fullName>
    </alternativeName>
</protein>
<evidence type="ECO:0000256" key="4">
    <source>
        <dbReference type="ARBA" id="ARBA00044050"/>
    </source>
</evidence>
<proteinExistence type="inferred from homology"/>
<dbReference type="Proteomes" id="UP000085678">
    <property type="component" value="Unplaced"/>
</dbReference>
<dbReference type="PROSITE" id="PS00061">
    <property type="entry name" value="ADH_SHORT"/>
    <property type="match status" value="1"/>
</dbReference>
<feature type="domain" description="Ketoreductase" evidence="11">
    <location>
        <begin position="16"/>
        <end position="200"/>
    </location>
</feature>
<dbReference type="FunFam" id="3.40.50.720:FF:000047">
    <property type="entry name" value="NADP-dependent L-serine/L-allo-threonine dehydrogenase"/>
    <property type="match status" value="1"/>
</dbReference>
<dbReference type="RefSeq" id="XP_013408752.1">
    <property type="nucleotide sequence ID" value="XM_013553298.1"/>
</dbReference>
<dbReference type="SUPFAM" id="SSF51735">
    <property type="entry name" value="NAD(P)-binding Rossmann-fold domains"/>
    <property type="match status" value="1"/>
</dbReference>